<comment type="caution">
    <text evidence="2">The sequence shown here is derived from an EMBL/GenBank/DDBJ whole genome shotgun (WGS) entry which is preliminary data.</text>
</comment>
<evidence type="ECO:0000313" key="3">
    <source>
        <dbReference type="Proteomes" id="UP000765509"/>
    </source>
</evidence>
<proteinExistence type="predicted"/>
<dbReference type="OrthoDB" id="3366990at2759"/>
<keyword evidence="3" id="KW-1185">Reference proteome</keyword>
<feature type="compositionally biased region" description="Basic and acidic residues" evidence="1">
    <location>
        <begin position="467"/>
        <end position="480"/>
    </location>
</feature>
<reference evidence="2" key="1">
    <citation type="submission" date="2021-03" db="EMBL/GenBank/DDBJ databases">
        <title>Draft genome sequence of rust myrtle Austropuccinia psidii MF-1, a brazilian biotype.</title>
        <authorList>
            <person name="Quecine M.C."/>
            <person name="Pachon D.M.R."/>
            <person name="Bonatelli M.L."/>
            <person name="Correr F.H."/>
            <person name="Franceschini L.M."/>
            <person name="Leite T.F."/>
            <person name="Margarido G.R.A."/>
            <person name="Almeida C.A."/>
            <person name="Ferrarezi J.A."/>
            <person name="Labate C.A."/>
        </authorList>
    </citation>
    <scope>NUCLEOTIDE SEQUENCE</scope>
    <source>
        <strain evidence="2">MF-1</strain>
    </source>
</reference>
<dbReference type="PANTHER" id="PTHR47807:SF1">
    <property type="entry name" value="PROTEIN TBF1"/>
    <property type="match status" value="1"/>
</dbReference>
<name>A0A9Q3EVL6_9BASI</name>
<dbReference type="PANTHER" id="PTHR47807">
    <property type="entry name" value="PROTEIN TBF1"/>
    <property type="match status" value="1"/>
</dbReference>
<feature type="region of interest" description="Disordered" evidence="1">
    <location>
        <begin position="410"/>
        <end position="437"/>
    </location>
</feature>
<evidence type="ECO:0000313" key="2">
    <source>
        <dbReference type="EMBL" id="MBW0525995.1"/>
    </source>
</evidence>
<feature type="region of interest" description="Disordered" evidence="1">
    <location>
        <begin position="462"/>
        <end position="494"/>
    </location>
</feature>
<protein>
    <recommendedName>
        <fullName evidence="4">Myb-like domain-containing protein</fullName>
    </recommendedName>
</protein>
<organism evidence="2 3">
    <name type="scientific">Austropuccinia psidii MF-1</name>
    <dbReference type="NCBI Taxonomy" id="1389203"/>
    <lineage>
        <taxon>Eukaryota</taxon>
        <taxon>Fungi</taxon>
        <taxon>Dikarya</taxon>
        <taxon>Basidiomycota</taxon>
        <taxon>Pucciniomycotina</taxon>
        <taxon>Pucciniomycetes</taxon>
        <taxon>Pucciniales</taxon>
        <taxon>Sphaerophragmiaceae</taxon>
        <taxon>Austropuccinia</taxon>
    </lineage>
</organism>
<feature type="region of interest" description="Disordered" evidence="1">
    <location>
        <begin position="629"/>
        <end position="659"/>
    </location>
</feature>
<evidence type="ECO:0008006" key="4">
    <source>
        <dbReference type="Google" id="ProtNLM"/>
    </source>
</evidence>
<accession>A0A9Q3EVL6</accession>
<feature type="compositionally biased region" description="Polar residues" evidence="1">
    <location>
        <begin position="428"/>
        <end position="437"/>
    </location>
</feature>
<dbReference type="EMBL" id="AVOT02032247">
    <property type="protein sequence ID" value="MBW0525995.1"/>
    <property type="molecule type" value="Genomic_DNA"/>
</dbReference>
<sequence>MDISPDSNSNLTNSIINQIFNNPSSSSSSLSEPITTTTLAISSSIATQAQAISEILVTEAEIPTSSSLASIFNQLNNPQSLLALTNSNLSSSSSGSNNPDLAQIHSNHSASISLDPLLTTFHDQNSIANPNHQIHLNSSQPILTITATTKSPKSKSSKQILPKSKISQCNLLKQAAQSVLDSVWETLSNVANHDLPSLQISKKLDDQFDHLHDLVSSFKPDDLALIWPQSIPHRSVKKSFQTGRSIAYFAIRKANIALISEYILTAMPGAEAYGQNDLVFACEGFLPLIVDPELILDQECWQLCNELKVQIYIQRLDKRGIQEANLRVLPNLFVESLSSYSGVQVPDHIETLFEALAAETKAQIVSAATDLDLLRTNHPYNRFATWALDFLQRSVARLDAKETECQITSSILNTPSKPSQRKRKQKDQCLSSNQPLPVLSTNADDDLLVVNNLRTNYQQPDISVEQTHQEEINHESEPDHKRKYNPYRLGRGKGVESAPRRRWTQDEYELLLEEVRLYSNKYDCMAQIIKRHGKNGEISDIFKDQNNVSLKDKARNLTLEWQRHGYPEDKPWLKEAFARFSSKGVKRSVSNEDHQDQEDEPINPEWSAGRKEIELRDEAEKQNELNQSFINDEPKNLSSSNDQLNHSSTNNDPNNSSINEELNINSNEIVVDEIIVDPSLLDQPILA</sequence>
<feature type="region of interest" description="Disordered" evidence="1">
    <location>
        <begin position="584"/>
        <end position="609"/>
    </location>
</feature>
<dbReference type="AlphaFoldDB" id="A0A9Q3EVL6"/>
<dbReference type="InterPro" id="IPR052833">
    <property type="entry name" value="Telomeric_DNA-bd_trans-reg"/>
</dbReference>
<evidence type="ECO:0000256" key="1">
    <source>
        <dbReference type="SAM" id="MobiDB-lite"/>
    </source>
</evidence>
<gene>
    <name evidence="2" type="ORF">O181_065710</name>
</gene>
<feature type="compositionally biased region" description="Polar residues" evidence="1">
    <location>
        <begin position="629"/>
        <end position="653"/>
    </location>
</feature>
<dbReference type="Proteomes" id="UP000765509">
    <property type="component" value="Unassembled WGS sequence"/>
</dbReference>